<proteinExistence type="predicted"/>
<protein>
    <recommendedName>
        <fullName evidence="4">Outer membrane protein beta-barrel domain-containing protein</fullName>
    </recommendedName>
</protein>
<sequence length="230" mass="25473">MHKLFYVLNALFALTITNTVFAQDEEVKVRNANEDPEPIEEKGFKKHNLFTGGGVTASFFTGGSVLGASPVLGYKLNDYVDAGVVLNYVYNGSRDVDEYNDKYRQHVFGPGVFARAFPVPFLFVQAQLEHNFTNVNYTGSGSARPDEKYRAGATSLLLGGGLSTGRTKGSTTFFYFSVLADVLKDRNSPYVDVDFDPDNGAQRIRIVPVLRAGVNIGLFQKRYGVYDDEY</sequence>
<comment type="caution">
    <text evidence="2">The sequence shown here is derived from an EMBL/GenBank/DDBJ whole genome shotgun (WGS) entry which is preliminary data.</text>
</comment>
<feature type="signal peptide" evidence="1">
    <location>
        <begin position="1"/>
        <end position="22"/>
    </location>
</feature>
<accession>A0ABS9SQX3</accession>
<gene>
    <name evidence="2" type="ORF">MKP09_23445</name>
</gene>
<keyword evidence="1" id="KW-0732">Signal</keyword>
<feature type="chain" id="PRO_5046545730" description="Outer membrane protein beta-barrel domain-containing protein" evidence="1">
    <location>
        <begin position="23"/>
        <end position="230"/>
    </location>
</feature>
<evidence type="ECO:0000313" key="2">
    <source>
        <dbReference type="EMBL" id="MCH5600656.1"/>
    </source>
</evidence>
<evidence type="ECO:0008006" key="4">
    <source>
        <dbReference type="Google" id="ProtNLM"/>
    </source>
</evidence>
<dbReference type="Proteomes" id="UP001202248">
    <property type="component" value="Unassembled WGS sequence"/>
</dbReference>
<dbReference type="EMBL" id="JAKWBL010000004">
    <property type="protein sequence ID" value="MCH5600656.1"/>
    <property type="molecule type" value="Genomic_DNA"/>
</dbReference>
<dbReference type="RefSeq" id="WP_240832992.1">
    <property type="nucleotide sequence ID" value="NZ_JAKWBL010000004.1"/>
</dbReference>
<keyword evidence="3" id="KW-1185">Reference proteome</keyword>
<evidence type="ECO:0000313" key="3">
    <source>
        <dbReference type="Proteomes" id="UP001202248"/>
    </source>
</evidence>
<name>A0ABS9SQX3_9BACT</name>
<reference evidence="2 3" key="1">
    <citation type="submission" date="2022-02" db="EMBL/GenBank/DDBJ databases">
        <authorList>
            <person name="Min J."/>
        </authorList>
    </citation>
    <scope>NUCLEOTIDE SEQUENCE [LARGE SCALE GENOMIC DNA]</scope>
    <source>
        <strain evidence="2 3">GR10-1</strain>
    </source>
</reference>
<evidence type="ECO:0000256" key="1">
    <source>
        <dbReference type="SAM" id="SignalP"/>
    </source>
</evidence>
<organism evidence="2 3">
    <name type="scientific">Niabella ginsengisoli</name>
    <dbReference type="NCBI Taxonomy" id="522298"/>
    <lineage>
        <taxon>Bacteria</taxon>
        <taxon>Pseudomonadati</taxon>
        <taxon>Bacteroidota</taxon>
        <taxon>Chitinophagia</taxon>
        <taxon>Chitinophagales</taxon>
        <taxon>Chitinophagaceae</taxon>
        <taxon>Niabella</taxon>
    </lineage>
</organism>